<dbReference type="AlphaFoldDB" id="A0AAU9K329"/>
<organism evidence="2 3">
    <name type="scientific">Blepharisma stoltei</name>
    <dbReference type="NCBI Taxonomy" id="1481888"/>
    <lineage>
        <taxon>Eukaryota</taxon>
        <taxon>Sar</taxon>
        <taxon>Alveolata</taxon>
        <taxon>Ciliophora</taxon>
        <taxon>Postciliodesmatophora</taxon>
        <taxon>Heterotrichea</taxon>
        <taxon>Heterotrichida</taxon>
        <taxon>Blepharismidae</taxon>
        <taxon>Blepharisma</taxon>
    </lineage>
</organism>
<accession>A0AAU9K329</accession>
<comment type="caution">
    <text evidence="2">The sequence shown here is derived from an EMBL/GenBank/DDBJ whole genome shotgun (WGS) entry which is preliminary data.</text>
</comment>
<dbReference type="EMBL" id="CAJZBQ010000057">
    <property type="protein sequence ID" value="CAG9333936.1"/>
    <property type="molecule type" value="Genomic_DNA"/>
</dbReference>
<evidence type="ECO:0000313" key="3">
    <source>
        <dbReference type="Proteomes" id="UP001162131"/>
    </source>
</evidence>
<feature type="signal peptide" evidence="1">
    <location>
        <begin position="1"/>
        <end position="17"/>
    </location>
</feature>
<gene>
    <name evidence="2" type="ORF">BSTOLATCC_MIC59745</name>
</gene>
<proteinExistence type="predicted"/>
<evidence type="ECO:0000313" key="2">
    <source>
        <dbReference type="EMBL" id="CAG9333936.1"/>
    </source>
</evidence>
<reference evidence="2" key="1">
    <citation type="submission" date="2021-09" db="EMBL/GenBank/DDBJ databases">
        <authorList>
            <consortium name="AG Swart"/>
            <person name="Singh M."/>
            <person name="Singh A."/>
            <person name="Seah K."/>
            <person name="Emmerich C."/>
        </authorList>
    </citation>
    <scope>NUCLEOTIDE SEQUENCE</scope>
    <source>
        <strain evidence="2">ATCC30299</strain>
    </source>
</reference>
<feature type="chain" id="PRO_5043661653" evidence="1">
    <location>
        <begin position="18"/>
        <end position="104"/>
    </location>
</feature>
<sequence length="104" mass="11790">MTMKWLILLTVLSICLSNEAPQQSVMIGDEMTDIAKNEIVNKEIEDFKEGKSSFNQANIYLLMRKTLGEINEDEYEAGLKELDMAYTLMTGNPPPIGFLQEINN</sequence>
<evidence type="ECO:0000256" key="1">
    <source>
        <dbReference type="SAM" id="SignalP"/>
    </source>
</evidence>
<keyword evidence="1" id="KW-0732">Signal</keyword>
<keyword evidence="3" id="KW-1185">Reference proteome</keyword>
<dbReference type="Proteomes" id="UP001162131">
    <property type="component" value="Unassembled WGS sequence"/>
</dbReference>
<protein>
    <submittedName>
        <fullName evidence="2">Uncharacterized protein</fullName>
    </submittedName>
</protein>
<name>A0AAU9K329_9CILI</name>